<keyword evidence="9" id="KW-0472">Membrane</keyword>
<proteinExistence type="inferred from homology"/>
<dbReference type="SUPFAM" id="SSF52058">
    <property type="entry name" value="L domain-like"/>
    <property type="match status" value="2"/>
</dbReference>
<evidence type="ECO:0000256" key="4">
    <source>
        <dbReference type="ARBA" id="ARBA00022614"/>
    </source>
</evidence>
<name>A0A978U9W1_ZIZJJ</name>
<keyword evidence="3" id="KW-1003">Cell membrane</keyword>
<gene>
    <name evidence="12" type="ORF">FEM48_ZijujUnG0015500</name>
</gene>
<evidence type="ECO:0000256" key="8">
    <source>
        <dbReference type="ARBA" id="ARBA00022989"/>
    </source>
</evidence>
<dbReference type="InterPro" id="IPR032675">
    <property type="entry name" value="LRR_dom_sf"/>
</dbReference>
<evidence type="ECO:0000256" key="1">
    <source>
        <dbReference type="ARBA" id="ARBA00004251"/>
    </source>
</evidence>
<dbReference type="PROSITE" id="PS51450">
    <property type="entry name" value="LRR"/>
    <property type="match status" value="1"/>
</dbReference>
<dbReference type="FunFam" id="3.80.10.10:FF:000095">
    <property type="entry name" value="LRR receptor-like serine/threonine-protein kinase GSO1"/>
    <property type="match status" value="1"/>
</dbReference>
<reference evidence="12" key="1">
    <citation type="journal article" date="2021" name="Front. Plant Sci.">
        <title>Chromosome-Scale Genome Assembly for Chinese Sour Jujube and Insights Into Its Genome Evolution and Domestication Signature.</title>
        <authorList>
            <person name="Shen L.-Y."/>
            <person name="Luo H."/>
            <person name="Wang X.-L."/>
            <person name="Wang X.-M."/>
            <person name="Qiu X.-J."/>
            <person name="Liu H."/>
            <person name="Zhou S.-S."/>
            <person name="Jia K.-H."/>
            <person name="Nie S."/>
            <person name="Bao Y.-T."/>
            <person name="Zhang R.-G."/>
            <person name="Yun Q.-Z."/>
            <person name="Chai Y.-H."/>
            <person name="Lu J.-Y."/>
            <person name="Li Y."/>
            <person name="Zhao S.-W."/>
            <person name="Mao J.-F."/>
            <person name="Jia S.-G."/>
            <person name="Mao Y.-M."/>
        </authorList>
    </citation>
    <scope>NUCLEOTIDE SEQUENCE</scope>
    <source>
        <strain evidence="12">AT0</strain>
        <tissue evidence="12">Leaf</tissue>
    </source>
</reference>
<keyword evidence="8" id="KW-1133">Transmembrane helix</keyword>
<dbReference type="Gene3D" id="3.80.10.10">
    <property type="entry name" value="Ribonuclease Inhibitor"/>
    <property type="match status" value="2"/>
</dbReference>
<keyword evidence="5" id="KW-0812">Transmembrane</keyword>
<evidence type="ECO:0000313" key="13">
    <source>
        <dbReference type="Proteomes" id="UP000813462"/>
    </source>
</evidence>
<evidence type="ECO:0000256" key="10">
    <source>
        <dbReference type="ARBA" id="ARBA00023170"/>
    </source>
</evidence>
<dbReference type="AlphaFoldDB" id="A0A978U9W1"/>
<dbReference type="Pfam" id="PF13855">
    <property type="entry name" value="LRR_8"/>
    <property type="match status" value="1"/>
</dbReference>
<evidence type="ECO:0000256" key="5">
    <source>
        <dbReference type="ARBA" id="ARBA00022692"/>
    </source>
</evidence>
<sequence length="534" mass="59483">MYLNLCGLWFPHKAVIQTLNSLPSLRIALGHDLSCTLPHWFFNLENLLHLDLRGPKLCENFLMKLLGSLEELDLSKNRLETLWDILKSLKVLQLQNTHPRFHPESIGNLKSLEQVSLWNNQMSFILESLGQLCKLVVLDISNNPWEGVITEAHLMNLSSLEEFSIDISWNSLNGGIPLSIGNLTQLEFFIISDNHLSGQVPDVWKDVMGLRALDVSNNMLSGTIPKSISFHLMLNLLLLSNNNFSGELPSSLQYCSFLVSLDLGDNKFSGKLPPWIGENMGHLMNLRLTANFFSGNIPPEFCGLSMLHMLDISRNNLSGHIPHCLGNLNEMKSGRIDVEEFLASLTNGSLKTVTKGREMEYSYSKLYLVDSIDLSDNNLSGEIPAELTSLIGLQTLNLSANRLTGKIPSSIGNLTLLETLDLSRNKLFGPIPVSMTSLTFLNHLNLSYNNLTGKIPTANQFLTFDDPSIYQGNVGLCGKPLDNDCLGSSQFGTPRGEKEEKDGDLGDKTEKVMSIELSLAWFRFQTVILQFSDV</sequence>
<evidence type="ECO:0000256" key="11">
    <source>
        <dbReference type="ARBA" id="ARBA00023180"/>
    </source>
</evidence>
<keyword evidence="4" id="KW-0433">Leucine-rich repeat</keyword>
<protein>
    <submittedName>
        <fullName evidence="12">Uncharacterized protein</fullName>
    </submittedName>
</protein>
<dbReference type="InterPro" id="IPR003591">
    <property type="entry name" value="Leu-rich_rpt_typical-subtyp"/>
</dbReference>
<evidence type="ECO:0000313" key="12">
    <source>
        <dbReference type="EMBL" id="KAH7511422.1"/>
    </source>
</evidence>
<dbReference type="InterPro" id="IPR046956">
    <property type="entry name" value="RLP23-like"/>
</dbReference>
<comment type="similarity">
    <text evidence="2">Belongs to the RLP family.</text>
</comment>
<keyword evidence="10" id="KW-0675">Receptor</keyword>
<evidence type="ECO:0000256" key="9">
    <source>
        <dbReference type="ARBA" id="ARBA00023136"/>
    </source>
</evidence>
<evidence type="ECO:0000256" key="2">
    <source>
        <dbReference type="ARBA" id="ARBA00009592"/>
    </source>
</evidence>
<dbReference type="InterPro" id="IPR001611">
    <property type="entry name" value="Leu-rich_rpt"/>
</dbReference>
<keyword evidence="11" id="KW-0325">Glycoprotein</keyword>
<keyword evidence="7" id="KW-0677">Repeat</keyword>
<dbReference type="GO" id="GO:0005886">
    <property type="term" value="C:plasma membrane"/>
    <property type="evidence" value="ECO:0007669"/>
    <property type="project" value="UniProtKB-SubCell"/>
</dbReference>
<evidence type="ECO:0000256" key="6">
    <source>
        <dbReference type="ARBA" id="ARBA00022729"/>
    </source>
</evidence>
<dbReference type="EMBL" id="JAEACU010000106">
    <property type="protein sequence ID" value="KAH7511422.1"/>
    <property type="molecule type" value="Genomic_DNA"/>
</dbReference>
<comment type="caution">
    <text evidence="12">The sequence shown here is derived from an EMBL/GenBank/DDBJ whole genome shotgun (WGS) entry which is preliminary data.</text>
</comment>
<comment type="subcellular location">
    <subcellularLocation>
        <location evidence="1">Cell membrane</location>
        <topology evidence="1">Single-pass type I membrane protein</topology>
    </subcellularLocation>
</comment>
<evidence type="ECO:0000256" key="7">
    <source>
        <dbReference type="ARBA" id="ARBA00022737"/>
    </source>
</evidence>
<dbReference type="Proteomes" id="UP000813462">
    <property type="component" value="Unassembled WGS sequence"/>
</dbReference>
<evidence type="ECO:0000256" key="3">
    <source>
        <dbReference type="ARBA" id="ARBA00022475"/>
    </source>
</evidence>
<dbReference type="Pfam" id="PF00560">
    <property type="entry name" value="LRR_1"/>
    <property type="match status" value="6"/>
</dbReference>
<accession>A0A978U9W1</accession>
<dbReference type="PANTHER" id="PTHR48063">
    <property type="entry name" value="LRR RECEPTOR-LIKE KINASE"/>
    <property type="match status" value="1"/>
</dbReference>
<dbReference type="PANTHER" id="PTHR48063:SF81">
    <property type="entry name" value="LEUCINE-RICH REPEAT-CONTAINING N-TERMINAL PLANT-TYPE DOMAIN-CONTAINING PROTEIN"/>
    <property type="match status" value="1"/>
</dbReference>
<dbReference type="SMART" id="SM00369">
    <property type="entry name" value="LRR_TYP"/>
    <property type="match status" value="6"/>
</dbReference>
<dbReference type="FunFam" id="3.80.10.10:FF:000111">
    <property type="entry name" value="LRR receptor-like serine/threonine-protein kinase ERECTA"/>
    <property type="match status" value="1"/>
</dbReference>
<dbReference type="PRINTS" id="PR00019">
    <property type="entry name" value="LEURICHRPT"/>
</dbReference>
<organism evidence="12 13">
    <name type="scientific">Ziziphus jujuba var. spinosa</name>
    <dbReference type="NCBI Taxonomy" id="714518"/>
    <lineage>
        <taxon>Eukaryota</taxon>
        <taxon>Viridiplantae</taxon>
        <taxon>Streptophyta</taxon>
        <taxon>Embryophyta</taxon>
        <taxon>Tracheophyta</taxon>
        <taxon>Spermatophyta</taxon>
        <taxon>Magnoliopsida</taxon>
        <taxon>eudicotyledons</taxon>
        <taxon>Gunneridae</taxon>
        <taxon>Pentapetalae</taxon>
        <taxon>rosids</taxon>
        <taxon>fabids</taxon>
        <taxon>Rosales</taxon>
        <taxon>Rhamnaceae</taxon>
        <taxon>Paliureae</taxon>
        <taxon>Ziziphus</taxon>
    </lineage>
</organism>
<keyword evidence="6" id="KW-0732">Signal</keyword>